<sequence length="169" mass="17865">MQNGAIVEEKYQLGQESIILDAKLVSRDIPLKKYGKILLFQFLSCISTTSTIIVLPGQIPYWAGGAATNSVTRNRLFGNDQQPRDLGSFGLSGFGGLQVIQIPFDNIVSSNPFPCTPCVICTPQSASANCMSVTKPAPSSGEFCCCCTPVTGSAVRGASAKKSNPDPAK</sequence>
<accession>A0A8R1Y213</accession>
<reference evidence="1" key="2">
    <citation type="submission" date="2022-06" db="UniProtKB">
        <authorList>
            <consortium name="EnsemblMetazoa"/>
        </authorList>
    </citation>
    <scope>IDENTIFICATION</scope>
</reference>
<keyword evidence="2" id="KW-1185">Reference proteome</keyword>
<dbReference type="Proteomes" id="UP000024404">
    <property type="component" value="Unassembled WGS sequence"/>
</dbReference>
<dbReference type="EnsemblMetazoa" id="OVOC8558.1">
    <property type="protein sequence ID" value="OVOC8558.1"/>
    <property type="gene ID" value="WBGene00245367"/>
</dbReference>
<name>A0A8R1Y213_ONCVO</name>
<proteinExistence type="predicted"/>
<dbReference type="AlphaFoldDB" id="A0A8R1Y213"/>
<organism evidence="1 2">
    <name type="scientific">Onchocerca volvulus</name>
    <dbReference type="NCBI Taxonomy" id="6282"/>
    <lineage>
        <taxon>Eukaryota</taxon>
        <taxon>Metazoa</taxon>
        <taxon>Ecdysozoa</taxon>
        <taxon>Nematoda</taxon>
        <taxon>Chromadorea</taxon>
        <taxon>Rhabditida</taxon>
        <taxon>Spirurina</taxon>
        <taxon>Spiruromorpha</taxon>
        <taxon>Filarioidea</taxon>
        <taxon>Onchocercidae</taxon>
        <taxon>Onchocerca</taxon>
    </lineage>
</organism>
<evidence type="ECO:0000313" key="2">
    <source>
        <dbReference type="Proteomes" id="UP000024404"/>
    </source>
</evidence>
<protein>
    <submittedName>
        <fullName evidence="1">Uncharacterized protein</fullName>
    </submittedName>
</protein>
<dbReference type="EMBL" id="CMVM020000249">
    <property type="status" value="NOT_ANNOTATED_CDS"/>
    <property type="molecule type" value="Genomic_DNA"/>
</dbReference>
<reference evidence="2" key="1">
    <citation type="submission" date="2013-10" db="EMBL/GenBank/DDBJ databases">
        <title>Genome sequencing of Onchocerca volvulus.</title>
        <authorList>
            <person name="Cotton J."/>
            <person name="Tsai J."/>
            <person name="Stanley E."/>
            <person name="Tracey A."/>
            <person name="Holroyd N."/>
            <person name="Lustigman S."/>
            <person name="Berriman M."/>
        </authorList>
    </citation>
    <scope>NUCLEOTIDE SEQUENCE</scope>
</reference>
<evidence type="ECO:0000313" key="1">
    <source>
        <dbReference type="EnsemblMetazoa" id="OVOC8558.1"/>
    </source>
</evidence>